<evidence type="ECO:0000313" key="1">
    <source>
        <dbReference type="EMBL" id="MBA4670492.1"/>
    </source>
</evidence>
<name>A0A7C9AK60_OPUST</name>
<reference evidence="1" key="2">
    <citation type="submission" date="2020-07" db="EMBL/GenBank/DDBJ databases">
        <authorList>
            <person name="Vera ALvarez R."/>
            <person name="Arias-Moreno D.M."/>
            <person name="Jimenez-Jacinto V."/>
            <person name="Jimenez-Bremont J.F."/>
            <person name="Swaminathan K."/>
            <person name="Moose S.P."/>
            <person name="Guerrero-Gonzalez M.L."/>
            <person name="Marino-Ramirez L."/>
            <person name="Landsman D."/>
            <person name="Rodriguez-Kessler M."/>
            <person name="Delgado-Sanchez P."/>
        </authorList>
    </citation>
    <scope>NUCLEOTIDE SEQUENCE</scope>
    <source>
        <tissue evidence="1">Cladode</tissue>
    </source>
</reference>
<dbReference type="EMBL" id="GISG01247646">
    <property type="protein sequence ID" value="MBA4670492.1"/>
    <property type="molecule type" value="Transcribed_RNA"/>
</dbReference>
<dbReference type="AlphaFoldDB" id="A0A7C9AK60"/>
<organism evidence="1">
    <name type="scientific">Opuntia streptacantha</name>
    <name type="common">Prickly pear cactus</name>
    <name type="synonym">Opuntia cardona</name>
    <dbReference type="NCBI Taxonomy" id="393608"/>
    <lineage>
        <taxon>Eukaryota</taxon>
        <taxon>Viridiplantae</taxon>
        <taxon>Streptophyta</taxon>
        <taxon>Embryophyta</taxon>
        <taxon>Tracheophyta</taxon>
        <taxon>Spermatophyta</taxon>
        <taxon>Magnoliopsida</taxon>
        <taxon>eudicotyledons</taxon>
        <taxon>Gunneridae</taxon>
        <taxon>Pentapetalae</taxon>
        <taxon>Caryophyllales</taxon>
        <taxon>Cactineae</taxon>
        <taxon>Cactaceae</taxon>
        <taxon>Opuntioideae</taxon>
        <taxon>Opuntia</taxon>
    </lineage>
</organism>
<reference evidence="1" key="1">
    <citation type="journal article" date="2013" name="J. Plant Res.">
        <title>Effect of fungi and light on seed germination of three Opuntia species from semiarid lands of central Mexico.</title>
        <authorList>
            <person name="Delgado-Sanchez P."/>
            <person name="Jimenez-Bremont J.F."/>
            <person name="Guerrero-Gonzalez Mde L."/>
            <person name="Flores J."/>
        </authorList>
    </citation>
    <scope>NUCLEOTIDE SEQUENCE</scope>
    <source>
        <tissue evidence="1">Cladode</tissue>
    </source>
</reference>
<accession>A0A7C9AK60</accession>
<sequence length="233" mass="25080">MNPKQRKKEPPDPSPSLFDLNLCPCRVPILFSGLLFLPVPNLGLHDLEGTRSSDIASIPTYLSSPASLYLELSACTCPGLFPSLSDRRSVWRVMMLIQLKFGVFAPDLEASIFLLALLVRSVYSEVDSPSLHSPSGLGCLWGKSGGVSVSIVRLVPASGRSRVSLFLGASILEIAHRFAPFAGHSRRLASRSALGASCCHNWPARSVCIASCSLTVLSQSQMFLELASSSFQS</sequence>
<protein>
    <submittedName>
        <fullName evidence="1">Uncharacterized protein</fullName>
    </submittedName>
</protein>
<proteinExistence type="predicted"/>